<dbReference type="GeneID" id="54484858"/>
<name>A0A6A6WAN6_9PEZI</name>
<evidence type="ECO:0000313" key="2">
    <source>
        <dbReference type="Proteomes" id="UP000799437"/>
    </source>
</evidence>
<dbReference type="EMBL" id="ML996570">
    <property type="protein sequence ID" value="KAF2759239.1"/>
    <property type="molecule type" value="Genomic_DNA"/>
</dbReference>
<sequence length="155" mass="17627">MAPPAHISRIDEIVYTYAKNYPQAIKVLRKELKKSPSVFCQIWIAELHSRLGQYVQAEEILLSLLEAKPTTIETNYLRRVYNAYALNKRRQGIIFLGAPSLVLDHFKAAEAIFLKSKVKVPSSRPMEIFFQCAYGSLALKDLVAVCSSNHLYHNS</sequence>
<dbReference type="RefSeq" id="XP_033601690.1">
    <property type="nucleotide sequence ID" value="XM_033743804.1"/>
</dbReference>
<organism evidence="1 2">
    <name type="scientific">Pseudovirgaria hyperparasitica</name>
    <dbReference type="NCBI Taxonomy" id="470096"/>
    <lineage>
        <taxon>Eukaryota</taxon>
        <taxon>Fungi</taxon>
        <taxon>Dikarya</taxon>
        <taxon>Ascomycota</taxon>
        <taxon>Pezizomycotina</taxon>
        <taxon>Dothideomycetes</taxon>
        <taxon>Dothideomycetes incertae sedis</taxon>
        <taxon>Acrospermales</taxon>
        <taxon>Acrospermaceae</taxon>
        <taxon>Pseudovirgaria</taxon>
    </lineage>
</organism>
<dbReference type="Gene3D" id="1.25.40.10">
    <property type="entry name" value="Tetratricopeptide repeat domain"/>
    <property type="match status" value="1"/>
</dbReference>
<evidence type="ECO:0000313" key="1">
    <source>
        <dbReference type="EMBL" id="KAF2759239.1"/>
    </source>
</evidence>
<evidence type="ECO:0008006" key="3">
    <source>
        <dbReference type="Google" id="ProtNLM"/>
    </source>
</evidence>
<reference evidence="1" key="1">
    <citation type="journal article" date="2020" name="Stud. Mycol.">
        <title>101 Dothideomycetes genomes: a test case for predicting lifestyles and emergence of pathogens.</title>
        <authorList>
            <person name="Haridas S."/>
            <person name="Albert R."/>
            <person name="Binder M."/>
            <person name="Bloem J."/>
            <person name="Labutti K."/>
            <person name="Salamov A."/>
            <person name="Andreopoulos B."/>
            <person name="Baker S."/>
            <person name="Barry K."/>
            <person name="Bills G."/>
            <person name="Bluhm B."/>
            <person name="Cannon C."/>
            <person name="Castanera R."/>
            <person name="Culley D."/>
            <person name="Daum C."/>
            <person name="Ezra D."/>
            <person name="Gonzalez J."/>
            <person name="Henrissat B."/>
            <person name="Kuo A."/>
            <person name="Liang C."/>
            <person name="Lipzen A."/>
            <person name="Lutzoni F."/>
            <person name="Magnuson J."/>
            <person name="Mondo S."/>
            <person name="Nolan M."/>
            <person name="Ohm R."/>
            <person name="Pangilinan J."/>
            <person name="Park H.-J."/>
            <person name="Ramirez L."/>
            <person name="Alfaro M."/>
            <person name="Sun H."/>
            <person name="Tritt A."/>
            <person name="Yoshinaga Y."/>
            <person name="Zwiers L.-H."/>
            <person name="Turgeon B."/>
            <person name="Goodwin S."/>
            <person name="Spatafora J."/>
            <person name="Crous P."/>
            <person name="Grigoriev I."/>
        </authorList>
    </citation>
    <scope>NUCLEOTIDE SEQUENCE</scope>
    <source>
        <strain evidence="1">CBS 121739</strain>
    </source>
</reference>
<accession>A0A6A6WAN6</accession>
<dbReference type="InterPro" id="IPR011990">
    <property type="entry name" value="TPR-like_helical_dom_sf"/>
</dbReference>
<proteinExistence type="predicted"/>
<protein>
    <recommendedName>
        <fullName evidence="3">TPR-like protein</fullName>
    </recommendedName>
</protein>
<dbReference type="AlphaFoldDB" id="A0A6A6WAN6"/>
<dbReference type="SUPFAM" id="SSF48452">
    <property type="entry name" value="TPR-like"/>
    <property type="match status" value="1"/>
</dbReference>
<keyword evidence="2" id="KW-1185">Reference proteome</keyword>
<dbReference type="Proteomes" id="UP000799437">
    <property type="component" value="Unassembled WGS sequence"/>
</dbReference>
<gene>
    <name evidence="1" type="ORF">EJ05DRAFT_475464</name>
</gene>